<keyword evidence="2" id="KW-1185">Reference proteome</keyword>
<gene>
    <name evidence="1" type="ORF">SNAT2548_LOCUS15050</name>
</gene>
<proteinExistence type="predicted"/>
<accession>A0A812N1N1</accession>
<evidence type="ECO:0000313" key="1">
    <source>
        <dbReference type="EMBL" id="CAE7284186.1"/>
    </source>
</evidence>
<dbReference type="Proteomes" id="UP000604046">
    <property type="component" value="Unassembled WGS sequence"/>
</dbReference>
<protein>
    <submittedName>
        <fullName evidence="1">Uncharacterized protein</fullName>
    </submittedName>
</protein>
<dbReference type="AlphaFoldDB" id="A0A812N1N1"/>
<sequence length="168" mass="18900">MHESQAEFTTEAHYHSISAEQSEMLEGEFYVWRVRSPGLLNSYEVKEASEANEAVSRQKSRRGRAHSAHEVLAWHGAPFDVDQDSLLEGDLRPTGSMLDGRSPWRLSARPLQTFGKGADWTLFYLCLVRVAPSEMTRLATVEESGRVLPLYCLIHPSLWVCGPGGEWP</sequence>
<name>A0A812N1N1_9DINO</name>
<evidence type="ECO:0000313" key="2">
    <source>
        <dbReference type="Proteomes" id="UP000604046"/>
    </source>
</evidence>
<reference evidence="1" key="1">
    <citation type="submission" date="2021-02" db="EMBL/GenBank/DDBJ databases">
        <authorList>
            <person name="Dougan E. K."/>
            <person name="Rhodes N."/>
            <person name="Thang M."/>
            <person name="Chan C."/>
        </authorList>
    </citation>
    <scope>NUCLEOTIDE SEQUENCE</scope>
</reference>
<dbReference type="EMBL" id="CAJNDS010001846">
    <property type="protein sequence ID" value="CAE7284186.1"/>
    <property type="molecule type" value="Genomic_DNA"/>
</dbReference>
<dbReference type="OrthoDB" id="196717at2759"/>
<comment type="caution">
    <text evidence="1">The sequence shown here is derived from an EMBL/GenBank/DDBJ whole genome shotgun (WGS) entry which is preliminary data.</text>
</comment>
<organism evidence="1 2">
    <name type="scientific">Symbiodinium natans</name>
    <dbReference type="NCBI Taxonomy" id="878477"/>
    <lineage>
        <taxon>Eukaryota</taxon>
        <taxon>Sar</taxon>
        <taxon>Alveolata</taxon>
        <taxon>Dinophyceae</taxon>
        <taxon>Suessiales</taxon>
        <taxon>Symbiodiniaceae</taxon>
        <taxon>Symbiodinium</taxon>
    </lineage>
</organism>